<dbReference type="GO" id="GO:0003746">
    <property type="term" value="F:translation elongation factor activity"/>
    <property type="evidence" value="ECO:0007669"/>
    <property type="project" value="UniProtKB-KW"/>
</dbReference>
<organism evidence="2 3">
    <name type="scientific">Demequina muriae</name>
    <dbReference type="NCBI Taxonomy" id="3051664"/>
    <lineage>
        <taxon>Bacteria</taxon>
        <taxon>Bacillati</taxon>
        <taxon>Actinomycetota</taxon>
        <taxon>Actinomycetes</taxon>
        <taxon>Micrococcales</taxon>
        <taxon>Demequinaceae</taxon>
        <taxon>Demequina</taxon>
    </lineage>
</organism>
<dbReference type="InterPro" id="IPR036953">
    <property type="entry name" value="GreA/GreB_C_sf"/>
</dbReference>
<keyword evidence="2" id="KW-0648">Protein biosynthesis</keyword>
<reference evidence="2" key="1">
    <citation type="submission" date="2023-06" db="EMBL/GenBank/DDBJ databases">
        <title>Egi l300058.</title>
        <authorList>
            <person name="Gao L."/>
            <person name="Fang B.-Z."/>
            <person name="Li W.-J."/>
        </authorList>
    </citation>
    <scope>NUCLEOTIDE SEQUENCE</scope>
    <source>
        <strain evidence="2">EGI L300058</strain>
    </source>
</reference>
<keyword evidence="3" id="KW-1185">Reference proteome</keyword>
<dbReference type="EMBL" id="JAUHQA010000001">
    <property type="protein sequence ID" value="MDN4480734.1"/>
    <property type="molecule type" value="Genomic_DNA"/>
</dbReference>
<name>A0ABT8GH17_9MICO</name>
<dbReference type="Proteomes" id="UP001172708">
    <property type="component" value="Unassembled WGS sequence"/>
</dbReference>
<sequence length="143" mass="15221">MEQGECIVAEERTWVTPEAHRRLVDELEGLTARGDDADASARARIVELRTLLDSVEVGTRPDDGLVETGMRVTVRSVEDGTETAFVLGDRALLGHDIAGDVTVFSPESPVGAAVDGRHVGDQVTFTTPRGDRDIVIVGATPVG</sequence>
<dbReference type="SUPFAM" id="SSF54534">
    <property type="entry name" value="FKBP-like"/>
    <property type="match status" value="1"/>
</dbReference>
<keyword evidence="2" id="KW-0251">Elongation factor</keyword>
<dbReference type="Pfam" id="PF01272">
    <property type="entry name" value="GreA_GreB"/>
    <property type="match status" value="1"/>
</dbReference>
<accession>A0ABT8GH17</accession>
<gene>
    <name evidence="2" type="ORF">QQX02_07355</name>
</gene>
<proteinExistence type="predicted"/>
<evidence type="ECO:0000313" key="2">
    <source>
        <dbReference type="EMBL" id="MDN4480734.1"/>
    </source>
</evidence>
<evidence type="ECO:0000259" key="1">
    <source>
        <dbReference type="Pfam" id="PF01272"/>
    </source>
</evidence>
<feature type="domain" description="Transcription elongation factor GreA/GreB C-terminal" evidence="1">
    <location>
        <begin position="64"/>
        <end position="138"/>
    </location>
</feature>
<evidence type="ECO:0000313" key="3">
    <source>
        <dbReference type="Proteomes" id="UP001172708"/>
    </source>
</evidence>
<dbReference type="Gene3D" id="3.10.50.30">
    <property type="entry name" value="Transcription elongation factor, GreA/GreB, C-terminal domain"/>
    <property type="match status" value="1"/>
</dbReference>
<protein>
    <submittedName>
        <fullName evidence="2">GreA/GreB family elongation factor</fullName>
    </submittedName>
</protein>
<dbReference type="InterPro" id="IPR001437">
    <property type="entry name" value="Tscrpt_elong_fac_GreA/B_C"/>
</dbReference>
<comment type="caution">
    <text evidence="2">The sequence shown here is derived from an EMBL/GenBank/DDBJ whole genome shotgun (WGS) entry which is preliminary data.</text>
</comment>